<sequence length="119" mass="13712">MFGLFSRYVSISLLNTVVHWSVFFFLLYGATLNQAWSNFIAYMFALTFSFYANARFTFKAKISKRRYVSFVSFMAVLSVVMGNIADEMALAPLVTMVVFSFISLVIGFSYSHLIVYRER</sequence>
<name>A0A7T3BSZ9_9BURK</name>
<evidence type="ECO:0000256" key="7">
    <source>
        <dbReference type="ARBA" id="ARBA00025595"/>
    </source>
</evidence>
<evidence type="ECO:0000259" key="9">
    <source>
        <dbReference type="Pfam" id="PF04138"/>
    </source>
</evidence>
<dbReference type="EMBL" id="CP065725">
    <property type="protein sequence ID" value="QPT41287.1"/>
    <property type="molecule type" value="Genomic_DNA"/>
</dbReference>
<proteinExistence type="inferred from homology"/>
<keyword evidence="6 8" id="KW-0472">Membrane</keyword>
<accession>A0A7T3BSZ9</accession>
<feature type="transmembrane region" description="Helical" evidence="8">
    <location>
        <begin position="66"/>
        <end position="85"/>
    </location>
</feature>
<evidence type="ECO:0000256" key="4">
    <source>
        <dbReference type="ARBA" id="ARBA00022692"/>
    </source>
</evidence>
<keyword evidence="3" id="KW-0813">Transport</keyword>
<comment type="similarity">
    <text evidence="2">Belongs to the GtrA family.</text>
</comment>
<evidence type="ECO:0000256" key="6">
    <source>
        <dbReference type="ARBA" id="ARBA00023136"/>
    </source>
</evidence>
<organism evidence="10 11">
    <name type="scientific">Oligella ureolytica</name>
    <dbReference type="NCBI Taxonomy" id="90244"/>
    <lineage>
        <taxon>Bacteria</taxon>
        <taxon>Pseudomonadati</taxon>
        <taxon>Pseudomonadota</taxon>
        <taxon>Betaproteobacteria</taxon>
        <taxon>Burkholderiales</taxon>
        <taxon>Alcaligenaceae</taxon>
        <taxon>Oligella</taxon>
    </lineage>
</organism>
<feature type="transmembrane region" description="Helical" evidence="8">
    <location>
        <begin position="91"/>
        <end position="116"/>
    </location>
</feature>
<keyword evidence="5 8" id="KW-1133">Transmembrane helix</keyword>
<evidence type="ECO:0000256" key="5">
    <source>
        <dbReference type="ARBA" id="ARBA00022989"/>
    </source>
</evidence>
<feature type="transmembrane region" description="Helical" evidence="8">
    <location>
        <begin position="36"/>
        <end position="54"/>
    </location>
</feature>
<dbReference type="InterPro" id="IPR007267">
    <property type="entry name" value="GtrA_DPMS_TM"/>
</dbReference>
<dbReference type="InterPro" id="IPR051401">
    <property type="entry name" value="GtrA_CellWall_Glycosyl"/>
</dbReference>
<comment type="function">
    <text evidence="7">Involved in O antigen modification. Involved in the translocation of bactoprenol-linked glucose across the cytoplasmic membrane.</text>
</comment>
<evidence type="ECO:0000256" key="1">
    <source>
        <dbReference type="ARBA" id="ARBA00004141"/>
    </source>
</evidence>
<evidence type="ECO:0000256" key="3">
    <source>
        <dbReference type="ARBA" id="ARBA00022448"/>
    </source>
</evidence>
<dbReference type="InterPro" id="IPR016480">
    <property type="entry name" value="Glc_translocase_bactprenl-link"/>
</dbReference>
<evidence type="ECO:0000256" key="8">
    <source>
        <dbReference type="SAM" id="Phobius"/>
    </source>
</evidence>
<keyword evidence="4 8" id="KW-0812">Transmembrane</keyword>
<evidence type="ECO:0000313" key="10">
    <source>
        <dbReference type="EMBL" id="QPT41287.1"/>
    </source>
</evidence>
<evidence type="ECO:0000256" key="2">
    <source>
        <dbReference type="ARBA" id="ARBA00009399"/>
    </source>
</evidence>
<dbReference type="PIRSF" id="PIRSF006298">
    <property type="entry name" value="GtrA_prd"/>
    <property type="match status" value="1"/>
</dbReference>
<feature type="transmembrane region" description="Helical" evidence="8">
    <location>
        <begin position="12"/>
        <end position="30"/>
    </location>
</feature>
<feature type="domain" description="GtrA/DPMS transmembrane" evidence="9">
    <location>
        <begin position="7"/>
        <end position="113"/>
    </location>
</feature>
<keyword evidence="11" id="KW-1185">Reference proteome</keyword>
<dbReference type="Proteomes" id="UP000594903">
    <property type="component" value="Chromosome"/>
</dbReference>
<dbReference type="PANTHER" id="PTHR38459:SF1">
    <property type="entry name" value="PROPHAGE BACTOPRENOL-LINKED GLUCOSE TRANSLOCASE HOMOLOG"/>
    <property type="match status" value="1"/>
</dbReference>
<dbReference type="PANTHER" id="PTHR38459">
    <property type="entry name" value="PROPHAGE BACTOPRENOL-LINKED GLUCOSE TRANSLOCASE HOMOLOG"/>
    <property type="match status" value="1"/>
</dbReference>
<protein>
    <submittedName>
        <fullName evidence="10">GtrA family protein</fullName>
    </submittedName>
</protein>
<reference evidence="10 11" key="1">
    <citation type="submission" date="2020-12" db="EMBL/GenBank/DDBJ databases">
        <title>FDA dAtabase for Regulatory Grade micrObial Sequences (FDA-ARGOS): Supporting development and validation of Infectious Disease Dx tests.</title>
        <authorList>
            <person name="Sproer C."/>
            <person name="Gronow S."/>
            <person name="Severitt S."/>
            <person name="Schroder I."/>
            <person name="Tallon L."/>
            <person name="Sadzewicz L."/>
            <person name="Zhao X."/>
            <person name="Boylan J."/>
            <person name="Ott S."/>
            <person name="Bowen H."/>
            <person name="Vavikolanu K."/>
            <person name="Mehta A."/>
            <person name="Aluvathingal J."/>
            <person name="Nadendla S."/>
            <person name="Lowell S."/>
            <person name="Myers T."/>
            <person name="Yan Y."/>
            <person name="Sichtig H."/>
        </authorList>
    </citation>
    <scope>NUCLEOTIDE SEQUENCE [LARGE SCALE GENOMIC DNA]</scope>
    <source>
        <strain evidence="10 11">FDAARGOS_872</strain>
    </source>
</reference>
<comment type="subcellular location">
    <subcellularLocation>
        <location evidence="1">Membrane</location>
        <topology evidence="1">Multi-pass membrane protein</topology>
    </subcellularLocation>
</comment>
<gene>
    <name evidence="10" type="ORF">I6G29_02030</name>
</gene>
<dbReference type="Pfam" id="PF04138">
    <property type="entry name" value="GtrA_DPMS_TM"/>
    <property type="match status" value="1"/>
</dbReference>
<evidence type="ECO:0000313" key="11">
    <source>
        <dbReference type="Proteomes" id="UP000594903"/>
    </source>
</evidence>